<dbReference type="AlphaFoldDB" id="A0A1R4HBP8"/>
<accession>A0A1R4HBP8</accession>
<reference evidence="2" key="1">
    <citation type="submission" date="2017-02" db="EMBL/GenBank/DDBJ databases">
        <authorList>
            <person name="Daims H."/>
        </authorList>
    </citation>
    <scope>NUCLEOTIDE SEQUENCE [LARGE SCALE GENOMIC DNA]</scope>
</reference>
<name>A0A1R4HBP8_9GAMM</name>
<protein>
    <submittedName>
        <fullName evidence="1">Cysteinyl-tRNA synthetase</fullName>
    </submittedName>
</protein>
<sequence length="169" mass="19145">MTVLSEGRLQFTFGVFCLAEKYDDWSFFRNQFQNTCGGAKAVDFICLSRNTSWLIEVKDYRQHKRTKPQDIGDEIAIKVRDTLAGLVAAKVKATNPDEKTFAKKALQSKAIKVVLHLEQPEKHSKLFPRAIDPASVMQSLKRQLKAIDAHPKVVDKHSLSSKMDWDVIG</sequence>
<dbReference type="RefSeq" id="WP_179210245.1">
    <property type="nucleotide sequence ID" value="NZ_FUKJ01000272.1"/>
</dbReference>
<evidence type="ECO:0000313" key="1">
    <source>
        <dbReference type="EMBL" id="SJM93607.1"/>
    </source>
</evidence>
<organism evidence="1 2">
    <name type="scientific">Crenothrix polyspora</name>
    <dbReference type="NCBI Taxonomy" id="360316"/>
    <lineage>
        <taxon>Bacteria</taxon>
        <taxon>Pseudomonadati</taxon>
        <taxon>Pseudomonadota</taxon>
        <taxon>Gammaproteobacteria</taxon>
        <taxon>Methylococcales</taxon>
        <taxon>Crenotrichaceae</taxon>
        <taxon>Crenothrix</taxon>
    </lineage>
</organism>
<dbReference type="Proteomes" id="UP000195442">
    <property type="component" value="Unassembled WGS sequence"/>
</dbReference>
<keyword evidence="1" id="KW-0436">Ligase</keyword>
<gene>
    <name evidence="1" type="ORF">CRENPOLYSF2_3430003</name>
</gene>
<dbReference type="EMBL" id="FUKJ01000272">
    <property type="protein sequence ID" value="SJM93607.1"/>
    <property type="molecule type" value="Genomic_DNA"/>
</dbReference>
<evidence type="ECO:0000313" key="2">
    <source>
        <dbReference type="Proteomes" id="UP000195442"/>
    </source>
</evidence>
<dbReference type="GO" id="GO:0004812">
    <property type="term" value="F:aminoacyl-tRNA ligase activity"/>
    <property type="evidence" value="ECO:0007669"/>
    <property type="project" value="UniProtKB-KW"/>
</dbReference>
<keyword evidence="2" id="KW-1185">Reference proteome</keyword>
<keyword evidence="1" id="KW-0030">Aminoacyl-tRNA synthetase</keyword>
<proteinExistence type="predicted"/>